<dbReference type="UniPathway" id="UPA00138"/>
<dbReference type="AlphaFoldDB" id="A0A167HVR3"/>
<dbReference type="Gene3D" id="3.40.50.10490">
    <property type="entry name" value="Glucose-6-phosphate isomerase like protein, domain 1"/>
    <property type="match status" value="2"/>
</dbReference>
<dbReference type="InterPro" id="IPR035482">
    <property type="entry name" value="SIS_PGI_2"/>
</dbReference>
<comment type="pathway">
    <text evidence="1 7 8">Carbohydrate degradation; glycolysis; D-glyceraldehyde 3-phosphate and glycerone phosphate from D-glucose: step 2/4.</text>
</comment>
<accession>A0A167HVR3</accession>
<dbReference type="PANTHER" id="PTHR11469:SF1">
    <property type="entry name" value="GLUCOSE-6-PHOSPHATE ISOMERASE"/>
    <property type="match status" value="1"/>
</dbReference>
<evidence type="ECO:0000256" key="8">
    <source>
        <dbReference type="RuleBase" id="RU000612"/>
    </source>
</evidence>
<dbReference type="SUPFAM" id="SSF53697">
    <property type="entry name" value="SIS domain"/>
    <property type="match status" value="1"/>
</dbReference>
<dbReference type="InterPro" id="IPR001672">
    <property type="entry name" value="G6P_Isomerase"/>
</dbReference>
<dbReference type="RefSeq" id="WP_068592562.1">
    <property type="nucleotide sequence ID" value="NZ_LRXL01000037.1"/>
</dbReference>
<keyword evidence="3 7" id="KW-0312">Gluconeogenesis</keyword>
<dbReference type="InterPro" id="IPR018189">
    <property type="entry name" value="Phosphoglucose_isomerase_CS"/>
</dbReference>
<comment type="function">
    <text evidence="7">Catalyzes the reversible isomerization of glucose-6-phosphate to fructose-6-phosphate.</text>
</comment>
<feature type="active site" evidence="7">
    <location>
        <position position="377"/>
    </location>
</feature>
<dbReference type="InterPro" id="IPR046348">
    <property type="entry name" value="SIS_dom_sf"/>
</dbReference>
<sequence length="502" mass="56832">MSFPKVNPTQTTAWKKLQYHFEALKKVHMMDLFSENVSRKSDFSYQWDAFEVDISKNRITSETLSLLFQLAGETKLKEAIEAQFSGVAINETEDRAVLHTELRNFKTMKPEVTEALSQMKVFSEKIISGVWKGHTGKPITDVVNIGIGGSDLGPDMVTEALAFYRNHLNLHYISNVDGDHVMETLKKVDPETTVFLIVSKTFTTQETLTNANTVREWFLETASEVAIAKHFVAVSTNLEAVQKFGIASENIFPMWDWVGGRFSLWSAVGLSTCCAIGYKNFESLLKGAHAMDIHFQETDFSENIPVLLGLLSVWYANFFKTETEAVIPYSQYLNKLVPYLQQAFMESNGKGVDRNGNEIEYQTGSVIWGSTGTNAQHAFFQLLHQGTKLIPTDFIVFTESLHKKIEHQNKLLSNFYAQTEALLYGTKGEEMETPYKVFQGNRPTNSIVIKKLTPYSLGSLLALYEHKIFVQGVLWNIFSYDQWGVELGKKIAVEKLAKLQKE</sequence>
<dbReference type="Gene3D" id="1.10.1390.10">
    <property type="match status" value="1"/>
</dbReference>
<evidence type="ECO:0000256" key="1">
    <source>
        <dbReference type="ARBA" id="ARBA00004926"/>
    </source>
</evidence>
<dbReference type="UniPathway" id="UPA00109">
    <property type="reaction ID" value="UER00181"/>
</dbReference>
<reference evidence="9 10" key="1">
    <citation type="submission" date="2016-02" db="EMBL/GenBank/DDBJ databases">
        <title>Ulvibacter sp. LPB0005, isolated from Thais luteostoma.</title>
        <authorList>
            <person name="Shin S.-K."/>
            <person name="Yi H."/>
        </authorList>
    </citation>
    <scope>NUCLEOTIDE SEQUENCE [LARGE SCALE GENOMIC DNA]</scope>
    <source>
        <strain evidence="9 10">LPB0005</strain>
    </source>
</reference>
<dbReference type="NCBIfam" id="NF001211">
    <property type="entry name" value="PRK00179.1"/>
    <property type="match status" value="1"/>
</dbReference>
<comment type="similarity">
    <text evidence="2 7 8">Belongs to the GPI family.</text>
</comment>
<dbReference type="PROSITE" id="PS00765">
    <property type="entry name" value="P_GLUCOSE_ISOMERASE_1"/>
    <property type="match status" value="1"/>
</dbReference>
<dbReference type="OrthoDB" id="140919at2"/>
<dbReference type="PANTHER" id="PTHR11469">
    <property type="entry name" value="GLUCOSE-6-PHOSPHATE ISOMERASE"/>
    <property type="match status" value="1"/>
</dbReference>
<evidence type="ECO:0000256" key="6">
    <source>
        <dbReference type="ARBA" id="ARBA00029321"/>
    </source>
</evidence>
<proteinExistence type="inferred from homology"/>
<dbReference type="CDD" id="cd05015">
    <property type="entry name" value="SIS_PGI_1"/>
    <property type="match status" value="1"/>
</dbReference>
<dbReference type="EC" id="5.3.1.9" evidence="7"/>
<feature type="active site" evidence="7">
    <location>
        <position position="489"/>
    </location>
</feature>
<dbReference type="HAMAP" id="MF_00473">
    <property type="entry name" value="G6P_isomerase"/>
    <property type="match status" value="1"/>
</dbReference>
<dbReference type="GO" id="GO:0048029">
    <property type="term" value="F:monosaccharide binding"/>
    <property type="evidence" value="ECO:0007669"/>
    <property type="project" value="TreeGrafter"/>
</dbReference>
<dbReference type="PRINTS" id="PR00662">
    <property type="entry name" value="G6PISOMERASE"/>
</dbReference>
<evidence type="ECO:0000256" key="7">
    <source>
        <dbReference type="HAMAP-Rule" id="MF_00473"/>
    </source>
</evidence>
<comment type="caution">
    <text evidence="9">The sequence shown here is derived from an EMBL/GenBank/DDBJ whole genome shotgun (WGS) entry which is preliminary data.</text>
</comment>
<evidence type="ECO:0000256" key="4">
    <source>
        <dbReference type="ARBA" id="ARBA00023152"/>
    </source>
</evidence>
<feature type="active site" description="Proton donor" evidence="7">
    <location>
        <position position="346"/>
    </location>
</feature>
<dbReference type="GO" id="GO:0005829">
    <property type="term" value="C:cytosol"/>
    <property type="evidence" value="ECO:0007669"/>
    <property type="project" value="TreeGrafter"/>
</dbReference>
<comment type="subcellular location">
    <subcellularLocation>
        <location evidence="7">Cytoplasm</location>
    </subcellularLocation>
</comment>
<dbReference type="Proteomes" id="UP000077013">
    <property type="component" value="Unassembled WGS sequence"/>
</dbReference>
<dbReference type="EMBL" id="LRXL01000037">
    <property type="protein sequence ID" value="OAB79015.1"/>
    <property type="molecule type" value="Genomic_DNA"/>
</dbReference>
<dbReference type="Pfam" id="PF00342">
    <property type="entry name" value="PGI"/>
    <property type="match status" value="1"/>
</dbReference>
<comment type="pathway">
    <text evidence="7">Carbohydrate biosynthesis; gluconeogenesis.</text>
</comment>
<keyword evidence="7" id="KW-0963">Cytoplasm</keyword>
<dbReference type="GO" id="GO:0097367">
    <property type="term" value="F:carbohydrate derivative binding"/>
    <property type="evidence" value="ECO:0007669"/>
    <property type="project" value="InterPro"/>
</dbReference>
<organism evidence="9 10">
    <name type="scientific">Cochleicola gelatinilyticus</name>
    <dbReference type="NCBI Taxonomy" id="1763537"/>
    <lineage>
        <taxon>Bacteria</taxon>
        <taxon>Pseudomonadati</taxon>
        <taxon>Bacteroidota</taxon>
        <taxon>Flavobacteriia</taxon>
        <taxon>Flavobacteriales</taxon>
        <taxon>Flavobacteriaceae</taxon>
        <taxon>Cochleicola</taxon>
    </lineage>
</organism>
<dbReference type="GO" id="GO:0006096">
    <property type="term" value="P:glycolytic process"/>
    <property type="evidence" value="ECO:0007669"/>
    <property type="project" value="UniProtKB-UniRule"/>
</dbReference>
<dbReference type="PROSITE" id="PS00174">
    <property type="entry name" value="P_GLUCOSE_ISOMERASE_2"/>
    <property type="match status" value="1"/>
</dbReference>
<dbReference type="GO" id="GO:0006094">
    <property type="term" value="P:gluconeogenesis"/>
    <property type="evidence" value="ECO:0007669"/>
    <property type="project" value="UniProtKB-UniRule"/>
</dbReference>
<evidence type="ECO:0000313" key="10">
    <source>
        <dbReference type="Proteomes" id="UP000077013"/>
    </source>
</evidence>
<evidence type="ECO:0000313" key="9">
    <source>
        <dbReference type="EMBL" id="OAB79015.1"/>
    </source>
</evidence>
<evidence type="ECO:0000256" key="5">
    <source>
        <dbReference type="ARBA" id="ARBA00023235"/>
    </source>
</evidence>
<evidence type="ECO:0000256" key="3">
    <source>
        <dbReference type="ARBA" id="ARBA00022432"/>
    </source>
</evidence>
<protein>
    <recommendedName>
        <fullName evidence="7">Glucose-6-phosphate isomerase</fullName>
        <shortName evidence="7">GPI</shortName>
        <ecNumber evidence="7">5.3.1.9</ecNumber>
    </recommendedName>
    <alternativeName>
        <fullName evidence="7">Phosphoglucose isomerase</fullName>
        <shortName evidence="7">PGI</shortName>
    </alternativeName>
    <alternativeName>
        <fullName evidence="7">Phosphohexose isomerase</fullName>
        <shortName evidence="7">PHI</shortName>
    </alternativeName>
</protein>
<dbReference type="InterPro" id="IPR023096">
    <property type="entry name" value="G6P_Isomerase_C"/>
</dbReference>
<dbReference type="PROSITE" id="PS51463">
    <property type="entry name" value="P_GLUCOSE_ISOMERASE_3"/>
    <property type="match status" value="1"/>
</dbReference>
<comment type="catalytic activity">
    <reaction evidence="6 7 8">
        <text>alpha-D-glucose 6-phosphate = beta-D-fructose 6-phosphate</text>
        <dbReference type="Rhea" id="RHEA:11816"/>
        <dbReference type="ChEBI" id="CHEBI:57634"/>
        <dbReference type="ChEBI" id="CHEBI:58225"/>
        <dbReference type="EC" id="5.3.1.9"/>
    </reaction>
</comment>
<keyword evidence="4 7" id="KW-0324">Glycolysis</keyword>
<dbReference type="GO" id="GO:0051156">
    <property type="term" value="P:glucose 6-phosphate metabolic process"/>
    <property type="evidence" value="ECO:0007669"/>
    <property type="project" value="TreeGrafter"/>
</dbReference>
<keyword evidence="10" id="KW-1185">Reference proteome</keyword>
<evidence type="ECO:0000256" key="2">
    <source>
        <dbReference type="ARBA" id="ARBA00006604"/>
    </source>
</evidence>
<dbReference type="CDD" id="cd05016">
    <property type="entry name" value="SIS_PGI_2"/>
    <property type="match status" value="1"/>
</dbReference>
<gene>
    <name evidence="7 9" type="primary">pgi</name>
    <name evidence="9" type="ORF">ULVI_09025</name>
</gene>
<dbReference type="GO" id="GO:0004347">
    <property type="term" value="F:glucose-6-phosphate isomerase activity"/>
    <property type="evidence" value="ECO:0007669"/>
    <property type="project" value="UniProtKB-UniRule"/>
</dbReference>
<name>A0A167HVR3_9FLAO</name>
<dbReference type="InterPro" id="IPR035476">
    <property type="entry name" value="SIS_PGI_1"/>
</dbReference>
<dbReference type="STRING" id="1763537.ULVI_09025"/>
<keyword evidence="5 7" id="KW-0413">Isomerase</keyword>